<organism evidence="2 3">
    <name type="scientific">Engystomops pustulosus</name>
    <name type="common">Tungara frog</name>
    <name type="synonym">Physalaemus pustulosus</name>
    <dbReference type="NCBI Taxonomy" id="76066"/>
    <lineage>
        <taxon>Eukaryota</taxon>
        <taxon>Metazoa</taxon>
        <taxon>Chordata</taxon>
        <taxon>Craniata</taxon>
        <taxon>Vertebrata</taxon>
        <taxon>Euteleostomi</taxon>
        <taxon>Amphibia</taxon>
        <taxon>Batrachia</taxon>
        <taxon>Anura</taxon>
        <taxon>Neobatrachia</taxon>
        <taxon>Hyloidea</taxon>
        <taxon>Leptodactylidae</taxon>
        <taxon>Leiuperinae</taxon>
        <taxon>Engystomops</taxon>
    </lineage>
</organism>
<proteinExistence type="predicted"/>
<gene>
    <name evidence="2" type="ORF">GDO81_021777</name>
</gene>
<name>A0AAV6ZG30_ENGPU</name>
<evidence type="ECO:0008006" key="4">
    <source>
        <dbReference type="Google" id="ProtNLM"/>
    </source>
</evidence>
<protein>
    <recommendedName>
        <fullName evidence="4">Secreted protein</fullName>
    </recommendedName>
</protein>
<reference evidence="2" key="1">
    <citation type="thesis" date="2020" institute="ProQuest LLC" country="789 East Eisenhower Parkway, Ann Arbor, MI, USA">
        <title>Comparative Genomics and Chromosome Evolution.</title>
        <authorList>
            <person name="Mudd A.B."/>
        </authorList>
    </citation>
    <scope>NUCLEOTIDE SEQUENCE</scope>
    <source>
        <strain evidence="2">237g6f4</strain>
        <tissue evidence="2">Blood</tissue>
    </source>
</reference>
<accession>A0AAV6ZG30</accession>
<keyword evidence="1" id="KW-0732">Signal</keyword>
<dbReference type="Proteomes" id="UP000824782">
    <property type="component" value="Unassembled WGS sequence"/>
</dbReference>
<evidence type="ECO:0000313" key="2">
    <source>
        <dbReference type="EMBL" id="KAG8544828.1"/>
    </source>
</evidence>
<feature type="signal peptide" evidence="1">
    <location>
        <begin position="1"/>
        <end position="21"/>
    </location>
</feature>
<evidence type="ECO:0000256" key="1">
    <source>
        <dbReference type="SAM" id="SignalP"/>
    </source>
</evidence>
<evidence type="ECO:0000313" key="3">
    <source>
        <dbReference type="Proteomes" id="UP000824782"/>
    </source>
</evidence>
<comment type="caution">
    <text evidence="2">The sequence shown here is derived from an EMBL/GenBank/DDBJ whole genome shotgun (WGS) entry which is preliminary data.</text>
</comment>
<dbReference type="AlphaFoldDB" id="A0AAV6ZG30"/>
<sequence length="86" mass="9598">MLCWLLGCTILYLLSHDGVWSFSCWGASGAIQNICGLCDLDISVGPVLRTWVLYPEEILYLGFSPPSLVPMSRSHFLSVLETMSMR</sequence>
<keyword evidence="3" id="KW-1185">Reference proteome</keyword>
<dbReference type="EMBL" id="WNYA01001958">
    <property type="protein sequence ID" value="KAG8544828.1"/>
    <property type="molecule type" value="Genomic_DNA"/>
</dbReference>
<feature type="chain" id="PRO_5043709055" description="Secreted protein" evidence="1">
    <location>
        <begin position="22"/>
        <end position="86"/>
    </location>
</feature>